<dbReference type="CDD" id="cd05324">
    <property type="entry name" value="carb_red_PTCR-like_SDR_c"/>
    <property type="match status" value="1"/>
</dbReference>
<comment type="caution">
    <text evidence="5">The sequence shown here is derived from an EMBL/GenBank/DDBJ whole genome shotgun (WGS) entry which is preliminary data.</text>
</comment>
<evidence type="ECO:0000313" key="6">
    <source>
        <dbReference type="Proteomes" id="UP001165079"/>
    </source>
</evidence>
<evidence type="ECO:0000256" key="3">
    <source>
        <dbReference type="ARBA" id="ARBA00023002"/>
    </source>
</evidence>
<dbReference type="Gene3D" id="3.40.50.720">
    <property type="entry name" value="NAD(P)-binding Rossmann-like Domain"/>
    <property type="match status" value="1"/>
</dbReference>
<dbReference type="PROSITE" id="PS00061">
    <property type="entry name" value="ADH_SHORT"/>
    <property type="match status" value="1"/>
</dbReference>
<gene>
    <name evidence="5" type="ORF">Afil01_00550</name>
</gene>
<keyword evidence="2" id="KW-0521">NADP</keyword>
<name>A0A9W6W6T0_9ACTN</name>
<organism evidence="5 6">
    <name type="scientific">Actinorhabdospora filicis</name>
    <dbReference type="NCBI Taxonomy" id="1785913"/>
    <lineage>
        <taxon>Bacteria</taxon>
        <taxon>Bacillati</taxon>
        <taxon>Actinomycetota</taxon>
        <taxon>Actinomycetes</taxon>
        <taxon>Micromonosporales</taxon>
        <taxon>Micromonosporaceae</taxon>
        <taxon>Actinorhabdospora</taxon>
    </lineage>
</organism>
<dbReference type="InterPro" id="IPR020904">
    <property type="entry name" value="Sc_DH/Rdtase_CS"/>
</dbReference>
<accession>A0A9W6W6T0</accession>
<dbReference type="EMBL" id="BSTX01000001">
    <property type="protein sequence ID" value="GLZ75248.1"/>
    <property type="molecule type" value="Genomic_DNA"/>
</dbReference>
<evidence type="ECO:0000256" key="1">
    <source>
        <dbReference type="ARBA" id="ARBA00006484"/>
    </source>
</evidence>
<keyword evidence="6" id="KW-1185">Reference proteome</keyword>
<evidence type="ECO:0000256" key="2">
    <source>
        <dbReference type="ARBA" id="ARBA00022857"/>
    </source>
</evidence>
<dbReference type="AlphaFoldDB" id="A0A9W6W6T0"/>
<sequence length="259" mass="27263">MDGSLFAAPVRGHGGGMTEKRIALVTGANKGIGFEIARGLGAAGLTVLVGARSPERGEKAAAELREAGLDARFLRLDVTDEESVEAAVKVVEAEFGRLDVLVNNAGILSPKESWIAAETPVAALREVYEVNVFGVVAVTKAMIPLLRAAPAARVVNVSSELGSFEKQLDREGPFWEFSGVGYPSSKAALNMITVGYAKYFRDTPVLVNAVNPGYCATDLNGNSGHRTAEEGSRAAIRMALLDEGGPTGAFVEEQGELGW</sequence>
<dbReference type="PANTHER" id="PTHR43490">
    <property type="entry name" value="(+)-NEOMENTHOL DEHYDROGENASE"/>
    <property type="match status" value="1"/>
</dbReference>
<dbReference type="InterPro" id="IPR002347">
    <property type="entry name" value="SDR_fam"/>
</dbReference>
<dbReference type="PRINTS" id="PR00081">
    <property type="entry name" value="GDHRDH"/>
</dbReference>
<dbReference type="InterPro" id="IPR045313">
    <property type="entry name" value="CBR1-like"/>
</dbReference>
<keyword evidence="3" id="KW-0560">Oxidoreductase</keyword>
<dbReference type="Pfam" id="PF00106">
    <property type="entry name" value="adh_short"/>
    <property type="match status" value="1"/>
</dbReference>
<dbReference type="PANTHER" id="PTHR43490:SF99">
    <property type="entry name" value="SHORT-CHAIN DEHYDROGENASE_REDUCTASE"/>
    <property type="match status" value="1"/>
</dbReference>
<dbReference type="GO" id="GO:0016616">
    <property type="term" value="F:oxidoreductase activity, acting on the CH-OH group of donors, NAD or NADP as acceptor"/>
    <property type="evidence" value="ECO:0007669"/>
    <property type="project" value="InterPro"/>
</dbReference>
<dbReference type="InterPro" id="IPR036291">
    <property type="entry name" value="NAD(P)-bd_dom_sf"/>
</dbReference>
<proteinExistence type="inferred from homology"/>
<dbReference type="PRINTS" id="PR00080">
    <property type="entry name" value="SDRFAMILY"/>
</dbReference>
<reference evidence="5" key="1">
    <citation type="submission" date="2023-03" db="EMBL/GenBank/DDBJ databases">
        <title>Actinorhabdospora filicis NBRC 111898.</title>
        <authorList>
            <person name="Ichikawa N."/>
            <person name="Sato H."/>
            <person name="Tonouchi N."/>
        </authorList>
    </citation>
    <scope>NUCLEOTIDE SEQUENCE</scope>
    <source>
        <strain evidence="5">NBRC 111898</strain>
    </source>
</reference>
<protein>
    <submittedName>
        <fullName evidence="5">Dehydrogenase</fullName>
    </submittedName>
</protein>
<dbReference type="Proteomes" id="UP001165079">
    <property type="component" value="Unassembled WGS sequence"/>
</dbReference>
<evidence type="ECO:0000313" key="5">
    <source>
        <dbReference type="EMBL" id="GLZ75248.1"/>
    </source>
</evidence>
<evidence type="ECO:0000256" key="4">
    <source>
        <dbReference type="RuleBase" id="RU000363"/>
    </source>
</evidence>
<comment type="similarity">
    <text evidence="1 4">Belongs to the short-chain dehydrogenases/reductases (SDR) family.</text>
</comment>
<dbReference type="SUPFAM" id="SSF51735">
    <property type="entry name" value="NAD(P)-binding Rossmann-fold domains"/>
    <property type="match status" value="1"/>
</dbReference>